<dbReference type="EMBL" id="BFAD01000005">
    <property type="protein sequence ID" value="GBE83615.1"/>
    <property type="molecule type" value="Genomic_DNA"/>
</dbReference>
<dbReference type="OrthoDB" id="9936937at2759"/>
<feature type="domain" description="PEX14-like helix-turn-helix" evidence="3">
    <location>
        <begin position="23"/>
        <end position="84"/>
    </location>
</feature>
<keyword evidence="5" id="KW-1185">Reference proteome</keyword>
<feature type="region of interest" description="Disordered" evidence="1">
    <location>
        <begin position="133"/>
        <end position="173"/>
    </location>
</feature>
<evidence type="ECO:0000259" key="2">
    <source>
        <dbReference type="Pfam" id="PF17733"/>
    </source>
</evidence>
<evidence type="ECO:0000313" key="5">
    <source>
        <dbReference type="Proteomes" id="UP000287166"/>
    </source>
</evidence>
<feature type="domain" description="Peroxisomal membrane protein PEX14-like KPWE" evidence="2">
    <location>
        <begin position="120"/>
        <end position="167"/>
    </location>
</feature>
<dbReference type="RefSeq" id="XP_027614528.1">
    <property type="nucleotide sequence ID" value="XM_027758727.1"/>
</dbReference>
<comment type="caution">
    <text evidence="4">The sequence shown here is derived from an EMBL/GenBank/DDBJ whole genome shotgun (WGS) entry which is preliminary data.</text>
</comment>
<dbReference type="InterPro" id="IPR058841">
    <property type="entry name" value="HTH_76"/>
</dbReference>
<reference evidence="4 5" key="1">
    <citation type="journal article" date="2018" name="Sci. Rep.">
        <title>Genome sequence of the cauliflower mushroom Sparassis crispa (Hanabiratake) and its association with beneficial usage.</title>
        <authorList>
            <person name="Kiyama R."/>
            <person name="Furutani Y."/>
            <person name="Kawaguchi K."/>
            <person name="Nakanishi T."/>
        </authorList>
    </citation>
    <scope>NUCLEOTIDE SEQUENCE [LARGE SCALE GENOMIC DNA]</scope>
</reference>
<dbReference type="PANTHER" id="PTHR36855">
    <property type="entry name" value="CHROMOSOME 10, WHOLE GENOME SHOTGUN SEQUENCE"/>
    <property type="match status" value="1"/>
</dbReference>
<name>A0A401GN23_9APHY</name>
<dbReference type="GeneID" id="38780532"/>
<dbReference type="Proteomes" id="UP000287166">
    <property type="component" value="Unassembled WGS sequence"/>
</dbReference>
<evidence type="ECO:0000313" key="4">
    <source>
        <dbReference type="EMBL" id="GBE83615.1"/>
    </source>
</evidence>
<evidence type="ECO:0000256" key="1">
    <source>
        <dbReference type="SAM" id="MobiDB-lite"/>
    </source>
</evidence>
<feature type="compositionally biased region" description="Basic and acidic residues" evidence="1">
    <location>
        <begin position="164"/>
        <end position="173"/>
    </location>
</feature>
<dbReference type="Pfam" id="PF25871">
    <property type="entry name" value="HTH_76"/>
    <property type="match status" value="1"/>
</dbReference>
<dbReference type="Pfam" id="PF17733">
    <property type="entry name" value="KPWE_dom"/>
    <property type="match status" value="1"/>
</dbReference>
<dbReference type="InParanoid" id="A0A401GN23"/>
<dbReference type="STRING" id="139825.A0A401GN23"/>
<proteinExistence type="predicted"/>
<accession>A0A401GN23</accession>
<sequence>MENTKAAIDEPGGQSEQLAADPLDLFVAYPFSTDTMYQQGLSGILGTGALDGKSDDEKKDVLLRSQVFYFNRITGYSIAVDNARTRWEQIAQLGLHPPAIADPSAMTHGQSNMDNNGETRTLTFVELKELIEQGKTDQIPNNRSIPNELNSAMPSESRANLRKKPWEIDAQKT</sequence>
<organism evidence="4 5">
    <name type="scientific">Sparassis crispa</name>
    <dbReference type="NCBI Taxonomy" id="139825"/>
    <lineage>
        <taxon>Eukaryota</taxon>
        <taxon>Fungi</taxon>
        <taxon>Dikarya</taxon>
        <taxon>Basidiomycota</taxon>
        <taxon>Agaricomycotina</taxon>
        <taxon>Agaricomycetes</taxon>
        <taxon>Polyporales</taxon>
        <taxon>Sparassidaceae</taxon>
        <taxon>Sparassis</taxon>
    </lineage>
</organism>
<gene>
    <name evidence="4" type="ORF">SCP_0506700</name>
</gene>
<dbReference type="InterPro" id="IPR040554">
    <property type="entry name" value="KPWE_PEX14_dom"/>
</dbReference>
<evidence type="ECO:0000259" key="3">
    <source>
        <dbReference type="Pfam" id="PF25871"/>
    </source>
</evidence>
<dbReference type="AlphaFoldDB" id="A0A401GN23"/>
<feature type="compositionally biased region" description="Polar residues" evidence="1">
    <location>
        <begin position="136"/>
        <end position="158"/>
    </location>
</feature>
<dbReference type="PANTHER" id="PTHR36855:SF1">
    <property type="entry name" value="PEROXISOME MEMBRANE ANCHOR PROTEIN PEX14P N-TERMINAL DOMAIN-CONTAINING PROTEIN"/>
    <property type="match status" value="1"/>
</dbReference>
<protein>
    <submittedName>
        <fullName evidence="4">Uncharacterized protein</fullName>
    </submittedName>
</protein>